<name>A0A0B2A266_9MICO</name>
<dbReference type="InterPro" id="IPR000524">
    <property type="entry name" value="Tscrpt_reg_HTH_GntR"/>
</dbReference>
<keyword evidence="3" id="KW-0804">Transcription</keyword>
<dbReference type="Proteomes" id="UP000031030">
    <property type="component" value="Unassembled WGS sequence"/>
</dbReference>
<organism evidence="5 6">
    <name type="scientific">Microbacterium mangrovi</name>
    <dbReference type="NCBI Taxonomy" id="1348253"/>
    <lineage>
        <taxon>Bacteria</taxon>
        <taxon>Bacillati</taxon>
        <taxon>Actinomycetota</taxon>
        <taxon>Actinomycetes</taxon>
        <taxon>Micrococcales</taxon>
        <taxon>Microbacteriaceae</taxon>
        <taxon>Microbacterium</taxon>
    </lineage>
</organism>
<dbReference type="SMART" id="SM00895">
    <property type="entry name" value="FCD"/>
    <property type="match status" value="1"/>
</dbReference>
<dbReference type="InterPro" id="IPR011711">
    <property type="entry name" value="GntR_C"/>
</dbReference>
<feature type="domain" description="HTH gntR-type" evidence="4">
    <location>
        <begin position="7"/>
        <end position="75"/>
    </location>
</feature>
<dbReference type="SMART" id="SM00345">
    <property type="entry name" value="HTH_GNTR"/>
    <property type="match status" value="1"/>
</dbReference>
<keyword evidence="1" id="KW-0805">Transcription regulation</keyword>
<evidence type="ECO:0000256" key="3">
    <source>
        <dbReference type="ARBA" id="ARBA00023163"/>
    </source>
</evidence>
<dbReference type="SUPFAM" id="SSF48008">
    <property type="entry name" value="GntR ligand-binding domain-like"/>
    <property type="match status" value="1"/>
</dbReference>
<evidence type="ECO:0000256" key="1">
    <source>
        <dbReference type="ARBA" id="ARBA00023015"/>
    </source>
</evidence>
<dbReference type="PRINTS" id="PR00035">
    <property type="entry name" value="HTHGNTR"/>
</dbReference>
<evidence type="ECO:0000313" key="5">
    <source>
        <dbReference type="EMBL" id="KHK95879.1"/>
    </source>
</evidence>
<dbReference type="PANTHER" id="PTHR43537">
    <property type="entry name" value="TRANSCRIPTIONAL REGULATOR, GNTR FAMILY"/>
    <property type="match status" value="1"/>
</dbReference>
<dbReference type="GO" id="GO:0003700">
    <property type="term" value="F:DNA-binding transcription factor activity"/>
    <property type="evidence" value="ECO:0007669"/>
    <property type="project" value="InterPro"/>
</dbReference>
<evidence type="ECO:0000313" key="6">
    <source>
        <dbReference type="Proteomes" id="UP000031030"/>
    </source>
</evidence>
<proteinExistence type="predicted"/>
<dbReference type="OrthoDB" id="3575876at2"/>
<gene>
    <name evidence="5" type="ORF">LK09_17845</name>
</gene>
<protein>
    <submittedName>
        <fullName evidence="5">GntR family transcriptional regulator</fullName>
    </submittedName>
</protein>
<accession>A0A0B2A266</accession>
<sequence length="235" mass="25061">MDTVRRAPLAEIAADVLQERIRAGEWALGARLPGETTLAAQLEVGRSTVREAIRRLAGRGILESRQGAGVFVIALDAPEEWDAVLRRVGIVAVLEARTAIESEAAGLAAERRTPDDLQAMRRALRARAAGAVALGIEAYVDADTAFHRSIVAAAHNEVLTDLFDGFVPRSRRAMIEMLRIRGVHSAAGSDQTEHDDLADAVERGDAAAARDLSRAHLGSLRVALGAAVPLSEAQQ</sequence>
<evidence type="ECO:0000259" key="4">
    <source>
        <dbReference type="PROSITE" id="PS50949"/>
    </source>
</evidence>
<dbReference type="CDD" id="cd07377">
    <property type="entry name" value="WHTH_GntR"/>
    <property type="match status" value="1"/>
</dbReference>
<dbReference type="InterPro" id="IPR036390">
    <property type="entry name" value="WH_DNA-bd_sf"/>
</dbReference>
<dbReference type="EMBL" id="JTDK01000018">
    <property type="protein sequence ID" value="KHK95879.1"/>
    <property type="molecule type" value="Genomic_DNA"/>
</dbReference>
<dbReference type="SUPFAM" id="SSF46785">
    <property type="entry name" value="Winged helix' DNA-binding domain"/>
    <property type="match status" value="1"/>
</dbReference>
<dbReference type="Pfam" id="PF00392">
    <property type="entry name" value="GntR"/>
    <property type="match status" value="1"/>
</dbReference>
<dbReference type="Gene3D" id="1.20.120.530">
    <property type="entry name" value="GntR ligand-binding domain-like"/>
    <property type="match status" value="1"/>
</dbReference>
<dbReference type="AlphaFoldDB" id="A0A0B2A266"/>
<keyword evidence="6" id="KW-1185">Reference proteome</keyword>
<reference evidence="5 6" key="1">
    <citation type="submission" date="2014-11" db="EMBL/GenBank/DDBJ databases">
        <title>Genome sequence of Microbacterium mangrovi MUSC 115(T).</title>
        <authorList>
            <person name="Lee L.-H."/>
        </authorList>
    </citation>
    <scope>NUCLEOTIDE SEQUENCE [LARGE SCALE GENOMIC DNA]</scope>
    <source>
        <strain evidence="5 6">MUSC 115</strain>
    </source>
</reference>
<dbReference type="GO" id="GO:0003677">
    <property type="term" value="F:DNA binding"/>
    <property type="evidence" value="ECO:0007669"/>
    <property type="project" value="UniProtKB-KW"/>
</dbReference>
<keyword evidence="2" id="KW-0238">DNA-binding</keyword>
<comment type="caution">
    <text evidence="5">The sequence shown here is derived from an EMBL/GenBank/DDBJ whole genome shotgun (WGS) entry which is preliminary data.</text>
</comment>
<evidence type="ECO:0000256" key="2">
    <source>
        <dbReference type="ARBA" id="ARBA00023125"/>
    </source>
</evidence>
<dbReference type="RefSeq" id="WP_039402571.1">
    <property type="nucleotide sequence ID" value="NZ_JTDK01000018.1"/>
</dbReference>
<dbReference type="STRING" id="1348253.LK09_17845"/>
<dbReference type="PROSITE" id="PS50949">
    <property type="entry name" value="HTH_GNTR"/>
    <property type="match status" value="1"/>
</dbReference>
<dbReference type="Pfam" id="PF07729">
    <property type="entry name" value="FCD"/>
    <property type="match status" value="1"/>
</dbReference>
<dbReference type="InterPro" id="IPR008920">
    <property type="entry name" value="TF_FadR/GntR_C"/>
</dbReference>
<dbReference type="InterPro" id="IPR036388">
    <property type="entry name" value="WH-like_DNA-bd_sf"/>
</dbReference>
<dbReference type="Gene3D" id="1.10.10.10">
    <property type="entry name" value="Winged helix-like DNA-binding domain superfamily/Winged helix DNA-binding domain"/>
    <property type="match status" value="1"/>
</dbReference>
<dbReference type="PANTHER" id="PTHR43537:SF47">
    <property type="entry name" value="REGULATORY PROTEIN GNTR HTH"/>
    <property type="match status" value="1"/>
</dbReference>